<reference evidence="1" key="1">
    <citation type="submission" date="2015-05" db="UniProtKB">
        <authorList>
            <consortium name="EnsemblMetazoa"/>
        </authorList>
    </citation>
    <scope>IDENTIFICATION</scope>
</reference>
<evidence type="ECO:0000313" key="2">
    <source>
        <dbReference type="Proteomes" id="UP000015103"/>
    </source>
</evidence>
<proteinExistence type="predicted"/>
<protein>
    <submittedName>
        <fullName evidence="1">Uncharacterized protein</fullName>
    </submittedName>
</protein>
<accession>T1IBI6</accession>
<organism evidence="1 2">
    <name type="scientific">Rhodnius prolixus</name>
    <name type="common">Triatomid bug</name>
    <dbReference type="NCBI Taxonomy" id="13249"/>
    <lineage>
        <taxon>Eukaryota</taxon>
        <taxon>Metazoa</taxon>
        <taxon>Ecdysozoa</taxon>
        <taxon>Arthropoda</taxon>
        <taxon>Hexapoda</taxon>
        <taxon>Insecta</taxon>
        <taxon>Pterygota</taxon>
        <taxon>Neoptera</taxon>
        <taxon>Paraneoptera</taxon>
        <taxon>Hemiptera</taxon>
        <taxon>Heteroptera</taxon>
        <taxon>Panheteroptera</taxon>
        <taxon>Cimicomorpha</taxon>
        <taxon>Reduviidae</taxon>
        <taxon>Triatominae</taxon>
        <taxon>Rhodnius</taxon>
    </lineage>
</organism>
<dbReference type="HOGENOM" id="CLU_1688918_0_0_1"/>
<dbReference type="InParanoid" id="T1IBI6"/>
<name>T1IBI6_RHOPR</name>
<evidence type="ECO:0000313" key="1">
    <source>
        <dbReference type="EnsemblMetazoa" id="RPRC013656-PA"/>
    </source>
</evidence>
<dbReference type="EMBL" id="ACPB03000224">
    <property type="status" value="NOT_ANNOTATED_CDS"/>
    <property type="molecule type" value="Genomic_DNA"/>
</dbReference>
<dbReference type="VEuPathDB" id="VectorBase:RPRC013656"/>
<dbReference type="Proteomes" id="UP000015103">
    <property type="component" value="Unassembled WGS sequence"/>
</dbReference>
<keyword evidence="2" id="KW-1185">Reference proteome</keyword>
<sequence>MDGKQIPHIKGQLKLFDLRQFWLRIILSLMFQLSLAVSEAMYGFPSDYNLSPYTLTFTGNNVILEGIYALKLFLKSRKGFTFKCQAAASATLMLLRSTKLLKLWRHCQKSTENDFAALPLLKSTILKHINKKAASPEFRGFEATALSTEKANYKLN</sequence>
<dbReference type="EnsemblMetazoa" id="RPRC013656-RA">
    <property type="protein sequence ID" value="RPRC013656-PA"/>
    <property type="gene ID" value="RPRC013656"/>
</dbReference>
<dbReference type="AlphaFoldDB" id="T1IBI6"/>